<evidence type="ECO:0000313" key="2">
    <source>
        <dbReference type="Proteomes" id="UP001165489"/>
    </source>
</evidence>
<reference evidence="1" key="1">
    <citation type="submission" date="2022-03" db="EMBL/GenBank/DDBJ databases">
        <title>De novo assembled genomes of Belliella spp. (Cyclobacteriaceae) strains.</title>
        <authorList>
            <person name="Szabo A."/>
            <person name="Korponai K."/>
            <person name="Felfoldi T."/>
        </authorList>
    </citation>
    <scope>NUCLEOTIDE SEQUENCE</scope>
    <source>
        <strain evidence="1">DSM 111904</strain>
    </source>
</reference>
<evidence type="ECO:0000313" key="1">
    <source>
        <dbReference type="EMBL" id="MCH7408144.1"/>
    </source>
</evidence>
<dbReference type="Proteomes" id="UP001165489">
    <property type="component" value="Unassembled WGS sequence"/>
</dbReference>
<organism evidence="1 2">
    <name type="scientific">Belliella filtrata</name>
    <dbReference type="NCBI Taxonomy" id="2923435"/>
    <lineage>
        <taxon>Bacteria</taxon>
        <taxon>Pseudomonadati</taxon>
        <taxon>Bacteroidota</taxon>
        <taxon>Cytophagia</taxon>
        <taxon>Cytophagales</taxon>
        <taxon>Cyclobacteriaceae</taxon>
        <taxon>Belliella</taxon>
    </lineage>
</organism>
<proteinExistence type="predicted"/>
<accession>A0ABS9UW06</accession>
<dbReference type="RefSeq" id="WP_241346146.1">
    <property type="nucleotide sequence ID" value="NZ_JAKZGP010000002.1"/>
</dbReference>
<comment type="caution">
    <text evidence="1">The sequence shown here is derived from an EMBL/GenBank/DDBJ whole genome shotgun (WGS) entry which is preliminary data.</text>
</comment>
<dbReference type="EMBL" id="JAKZGP010000002">
    <property type="protein sequence ID" value="MCH7408144.1"/>
    <property type="molecule type" value="Genomic_DNA"/>
</dbReference>
<sequence>MPDLKIMRGKDKKKKINEVEFNEEFEEIGALFNQGAVKSLSRLQEIKPTNLSRAMQMGYYTFLEKLRNPENFSIEEIIKLAIFIGTDYNKILEVINKMIQEKYKI</sequence>
<gene>
    <name evidence="1" type="ORF">MM239_01950</name>
</gene>
<name>A0ABS9UW06_9BACT</name>
<protein>
    <submittedName>
        <fullName evidence="1">Uncharacterized protein</fullName>
    </submittedName>
</protein>
<keyword evidence="2" id="KW-1185">Reference proteome</keyword>